<dbReference type="OrthoDB" id="4775389at2"/>
<evidence type="ECO:0000256" key="1">
    <source>
        <dbReference type="SAM" id="MobiDB-lite"/>
    </source>
</evidence>
<feature type="transmembrane region" description="Helical" evidence="2">
    <location>
        <begin position="20"/>
        <end position="38"/>
    </location>
</feature>
<organism evidence="3 4">
    <name type="scientific">Nocardia aurantia</name>
    <dbReference type="NCBI Taxonomy" id="2585199"/>
    <lineage>
        <taxon>Bacteria</taxon>
        <taxon>Bacillati</taxon>
        <taxon>Actinomycetota</taxon>
        <taxon>Actinomycetes</taxon>
        <taxon>Mycobacteriales</taxon>
        <taxon>Nocardiaceae</taxon>
        <taxon>Nocardia</taxon>
    </lineage>
</organism>
<evidence type="ECO:0000256" key="2">
    <source>
        <dbReference type="SAM" id="Phobius"/>
    </source>
</evidence>
<dbReference type="AlphaFoldDB" id="A0A7K0DUJ1"/>
<dbReference type="RefSeq" id="WP_153344584.1">
    <property type="nucleotide sequence ID" value="NZ_WEGI01000009.1"/>
</dbReference>
<keyword evidence="2" id="KW-0812">Transmembrane</keyword>
<keyword evidence="2" id="KW-0472">Membrane</keyword>
<feature type="region of interest" description="Disordered" evidence="1">
    <location>
        <begin position="48"/>
        <end position="85"/>
    </location>
</feature>
<accession>A0A7K0DUJ1</accession>
<gene>
    <name evidence="3" type="ORF">NRB56_40780</name>
</gene>
<proteinExistence type="predicted"/>
<name>A0A7K0DUJ1_9NOCA</name>
<evidence type="ECO:0000313" key="4">
    <source>
        <dbReference type="Proteomes" id="UP000431401"/>
    </source>
</evidence>
<comment type="caution">
    <text evidence="3">The sequence shown here is derived from an EMBL/GenBank/DDBJ whole genome shotgun (WGS) entry which is preliminary data.</text>
</comment>
<keyword evidence="4" id="KW-1185">Reference proteome</keyword>
<reference evidence="3 4" key="1">
    <citation type="submission" date="2019-10" db="EMBL/GenBank/DDBJ databases">
        <title>Nocardia macrotermitis sp. nov. and Nocardia aurantia sp. nov., isolated from the gut of fungus growing-termite Macrotermes natalensis.</title>
        <authorList>
            <person name="Benndorf R."/>
            <person name="Schwitalla J."/>
            <person name="Martin K."/>
            <person name="De Beer W."/>
            <person name="Kaster A.-K."/>
            <person name="Vollmers J."/>
            <person name="Poulsen M."/>
            <person name="Beemelmanns C."/>
        </authorList>
    </citation>
    <scope>NUCLEOTIDE SEQUENCE [LARGE SCALE GENOMIC DNA]</scope>
    <source>
        <strain evidence="3 4">RB56</strain>
    </source>
</reference>
<dbReference type="EMBL" id="WEGI01000009">
    <property type="protein sequence ID" value="MQY28494.1"/>
    <property type="molecule type" value="Genomic_DNA"/>
</dbReference>
<dbReference type="Proteomes" id="UP000431401">
    <property type="component" value="Unassembled WGS sequence"/>
</dbReference>
<sequence length="85" mass="8852">MFTLLAQSTNPTGPEFGKASPLGLVIVLILLAGTALLIRSMNKHIKGLPAEFSPEHPEPDQEADEGTEHGVAHPDSGKPADSGTP</sequence>
<keyword evidence="2" id="KW-1133">Transmembrane helix</keyword>
<protein>
    <submittedName>
        <fullName evidence="3">Uncharacterized protein</fullName>
    </submittedName>
</protein>
<feature type="compositionally biased region" description="Basic and acidic residues" evidence="1">
    <location>
        <begin position="66"/>
        <end position="78"/>
    </location>
</feature>
<evidence type="ECO:0000313" key="3">
    <source>
        <dbReference type="EMBL" id="MQY28494.1"/>
    </source>
</evidence>